<protein>
    <submittedName>
        <fullName evidence="8">MFS transporter</fullName>
    </submittedName>
</protein>
<keyword evidence="4 7" id="KW-1133">Transmembrane helix</keyword>
<keyword evidence="5 7" id="KW-0472">Membrane</keyword>
<dbReference type="Proteomes" id="UP000186769">
    <property type="component" value="Unassembled WGS sequence"/>
</dbReference>
<evidence type="ECO:0000313" key="9">
    <source>
        <dbReference type="Proteomes" id="UP000186769"/>
    </source>
</evidence>
<dbReference type="EMBL" id="MSKW01000005">
    <property type="protein sequence ID" value="OLO79267.1"/>
    <property type="molecule type" value="Genomic_DNA"/>
</dbReference>
<comment type="subcellular location">
    <subcellularLocation>
        <location evidence="1">Cell membrane</location>
        <topology evidence="1">Multi-pass membrane protein</topology>
    </subcellularLocation>
</comment>
<feature type="transmembrane region" description="Helical" evidence="7">
    <location>
        <begin position="167"/>
        <end position="196"/>
    </location>
</feature>
<dbReference type="PANTHER" id="PTHR23513">
    <property type="entry name" value="INTEGRAL MEMBRANE EFFLUX PROTEIN-RELATED"/>
    <property type="match status" value="1"/>
</dbReference>
<dbReference type="InterPro" id="IPR036259">
    <property type="entry name" value="MFS_trans_sf"/>
</dbReference>
<evidence type="ECO:0000256" key="7">
    <source>
        <dbReference type="SAM" id="Phobius"/>
    </source>
</evidence>
<dbReference type="AlphaFoldDB" id="A0A1Q8XG03"/>
<feature type="transmembrane region" description="Helical" evidence="7">
    <location>
        <begin position="243"/>
        <end position="266"/>
    </location>
</feature>
<sequence>MAHMYAAHSERRGSRHPFTGDSLARLSTPGIDPTSARLYCSKEDTSRMPMRRSGTCRTYQILSLYGWTGSTRCLNMQGISLMSARTLVRGPIVRLAAVSLGSNIVDGIRVAAFAVLTTAYADSALEVALVATVATLPKAFLSIPIGVMLDRWSKLRTLYLVNLARALILVGLAVALHLGAGSILLLCAFALFFGMLEELYDAASVLVVPDLTEPNQYLKSNATIRWVQELGNGAIGPFVGATLVGWSVTTPFTLSAGVLLIIALALHSLQRSHVLMPDQSSAERQCDEGRQEDAWDECAAEVNSQPKAATIETRTRTFMKELWDGLVVTWQNPFARNIVAVFGIWNLFGWMPESILVVYVIEALEGGGDTYGLLLAITSVGALVGGLALLVTPDTVSVRWVTVLALGAYALTLAVPGIWPSFWVAAVAFFVQGLPLVLLSGALSAQIQLTIDRRFLGRVYAVIGTVGSLGTTVGLALGGVVADLTSTPFVFVLGGVGIGFAALMSGLTFSSTTASIKDD</sequence>
<keyword evidence="2" id="KW-1003">Cell membrane</keyword>
<reference evidence="8 9" key="1">
    <citation type="submission" date="2016-12" db="EMBL/GenBank/DDBJ databases">
        <title>Genomic comparison of strains in the 'Actinomyces naeslundii' group.</title>
        <authorList>
            <person name="Mughal S.R."/>
            <person name="Do T."/>
            <person name="Gilbert S.C."/>
            <person name="Witherden E.A."/>
            <person name="Didelot X."/>
            <person name="Beighton D."/>
        </authorList>
    </citation>
    <scope>NUCLEOTIDE SEQUENCE [LARGE SCALE GENOMIC DNA]</scope>
    <source>
        <strain evidence="8 9">G53E</strain>
    </source>
</reference>
<comment type="caution">
    <text evidence="8">The sequence shown here is derived from an EMBL/GenBank/DDBJ whole genome shotgun (WGS) entry which is preliminary data.</text>
</comment>
<accession>A0A1Q8XG03</accession>
<feature type="transmembrane region" description="Helical" evidence="7">
    <location>
        <begin position="459"/>
        <end position="482"/>
    </location>
</feature>
<dbReference type="CDD" id="cd06173">
    <property type="entry name" value="MFS_MefA_like"/>
    <property type="match status" value="1"/>
</dbReference>
<proteinExistence type="predicted"/>
<evidence type="ECO:0000256" key="3">
    <source>
        <dbReference type="ARBA" id="ARBA00022692"/>
    </source>
</evidence>
<feature type="transmembrane region" description="Helical" evidence="7">
    <location>
        <begin position="425"/>
        <end position="447"/>
    </location>
</feature>
<name>A0A1Q8XG03_9ACTO</name>
<feature type="transmembrane region" description="Helical" evidence="7">
    <location>
        <begin position="373"/>
        <end position="391"/>
    </location>
</feature>
<feature type="transmembrane region" description="Helical" evidence="7">
    <location>
        <begin position="92"/>
        <end position="121"/>
    </location>
</feature>
<evidence type="ECO:0000256" key="5">
    <source>
        <dbReference type="ARBA" id="ARBA00023136"/>
    </source>
</evidence>
<feature type="transmembrane region" description="Helical" evidence="7">
    <location>
        <begin position="488"/>
        <end position="509"/>
    </location>
</feature>
<dbReference type="Pfam" id="PF07690">
    <property type="entry name" value="MFS_1"/>
    <property type="match status" value="1"/>
</dbReference>
<gene>
    <name evidence="8" type="ORF">BKH15_02990</name>
</gene>
<evidence type="ECO:0000256" key="2">
    <source>
        <dbReference type="ARBA" id="ARBA00022475"/>
    </source>
</evidence>
<dbReference type="PANTHER" id="PTHR23513:SF6">
    <property type="entry name" value="MAJOR FACILITATOR SUPERFAMILY ASSOCIATED DOMAIN-CONTAINING PROTEIN"/>
    <property type="match status" value="1"/>
</dbReference>
<evidence type="ECO:0000256" key="1">
    <source>
        <dbReference type="ARBA" id="ARBA00004651"/>
    </source>
</evidence>
<feature type="transmembrane region" description="Helical" evidence="7">
    <location>
        <begin position="338"/>
        <end position="361"/>
    </location>
</feature>
<evidence type="ECO:0000256" key="6">
    <source>
        <dbReference type="SAM" id="MobiDB-lite"/>
    </source>
</evidence>
<organism evidence="8 9">
    <name type="scientific">Actinomyces oris</name>
    <dbReference type="NCBI Taxonomy" id="544580"/>
    <lineage>
        <taxon>Bacteria</taxon>
        <taxon>Bacillati</taxon>
        <taxon>Actinomycetota</taxon>
        <taxon>Actinomycetes</taxon>
        <taxon>Actinomycetales</taxon>
        <taxon>Actinomycetaceae</taxon>
        <taxon>Actinomyces</taxon>
    </lineage>
</organism>
<dbReference type="SUPFAM" id="SSF103473">
    <property type="entry name" value="MFS general substrate transporter"/>
    <property type="match status" value="1"/>
</dbReference>
<evidence type="ECO:0000256" key="4">
    <source>
        <dbReference type="ARBA" id="ARBA00022989"/>
    </source>
</evidence>
<dbReference type="InterPro" id="IPR011701">
    <property type="entry name" value="MFS"/>
</dbReference>
<feature type="transmembrane region" description="Helical" evidence="7">
    <location>
        <begin position="398"/>
        <end position="419"/>
    </location>
</feature>
<dbReference type="Gene3D" id="1.20.1250.20">
    <property type="entry name" value="MFS general substrate transporter like domains"/>
    <property type="match status" value="1"/>
</dbReference>
<feature type="transmembrane region" description="Helical" evidence="7">
    <location>
        <begin position="127"/>
        <end position="147"/>
    </location>
</feature>
<dbReference type="GO" id="GO:0022857">
    <property type="term" value="F:transmembrane transporter activity"/>
    <property type="evidence" value="ECO:0007669"/>
    <property type="project" value="InterPro"/>
</dbReference>
<dbReference type="GO" id="GO:0005886">
    <property type="term" value="C:plasma membrane"/>
    <property type="evidence" value="ECO:0007669"/>
    <property type="project" value="UniProtKB-SubCell"/>
</dbReference>
<feature type="region of interest" description="Disordered" evidence="6">
    <location>
        <begin position="1"/>
        <end position="29"/>
    </location>
</feature>
<keyword evidence="3 7" id="KW-0812">Transmembrane</keyword>
<evidence type="ECO:0000313" key="8">
    <source>
        <dbReference type="EMBL" id="OLO79267.1"/>
    </source>
</evidence>